<sequence length="75" mass="8352">MGIYAQTAFFSEKSIPLRKNVENYIRTVEDRINDLNEQLEAITGVKLARFPQIPEAAPFGIDEKQSDVLSPADAA</sequence>
<feature type="coiled-coil region" evidence="1">
    <location>
        <begin position="18"/>
        <end position="45"/>
    </location>
</feature>
<evidence type="ECO:0000313" key="2">
    <source>
        <dbReference type="EMBL" id="KAJ3093906.1"/>
    </source>
</evidence>
<organism evidence="2 3">
    <name type="scientific">Physocladia obscura</name>
    <dbReference type="NCBI Taxonomy" id="109957"/>
    <lineage>
        <taxon>Eukaryota</taxon>
        <taxon>Fungi</taxon>
        <taxon>Fungi incertae sedis</taxon>
        <taxon>Chytridiomycota</taxon>
        <taxon>Chytridiomycota incertae sedis</taxon>
        <taxon>Chytridiomycetes</taxon>
        <taxon>Chytridiales</taxon>
        <taxon>Chytriomycetaceae</taxon>
        <taxon>Physocladia</taxon>
    </lineage>
</organism>
<keyword evidence="1" id="KW-0175">Coiled coil</keyword>
<dbReference type="EMBL" id="JADGJH010002953">
    <property type="protein sequence ID" value="KAJ3093906.1"/>
    <property type="molecule type" value="Genomic_DNA"/>
</dbReference>
<dbReference type="AlphaFoldDB" id="A0AAD5SQL9"/>
<comment type="caution">
    <text evidence="2">The sequence shown here is derived from an EMBL/GenBank/DDBJ whole genome shotgun (WGS) entry which is preliminary data.</text>
</comment>
<evidence type="ECO:0000256" key="1">
    <source>
        <dbReference type="SAM" id="Coils"/>
    </source>
</evidence>
<evidence type="ECO:0000313" key="3">
    <source>
        <dbReference type="Proteomes" id="UP001211907"/>
    </source>
</evidence>
<accession>A0AAD5SQL9</accession>
<keyword evidence="3" id="KW-1185">Reference proteome</keyword>
<feature type="non-terminal residue" evidence="2">
    <location>
        <position position="75"/>
    </location>
</feature>
<protein>
    <submittedName>
        <fullName evidence="2">Uncharacterized protein</fullName>
    </submittedName>
</protein>
<gene>
    <name evidence="2" type="ORF">HK100_006357</name>
</gene>
<proteinExistence type="predicted"/>
<name>A0AAD5SQL9_9FUNG</name>
<dbReference type="Proteomes" id="UP001211907">
    <property type="component" value="Unassembled WGS sequence"/>
</dbReference>
<reference evidence="2" key="1">
    <citation type="submission" date="2020-05" db="EMBL/GenBank/DDBJ databases">
        <title>Phylogenomic resolution of chytrid fungi.</title>
        <authorList>
            <person name="Stajich J.E."/>
            <person name="Amses K."/>
            <person name="Simmons R."/>
            <person name="Seto K."/>
            <person name="Myers J."/>
            <person name="Bonds A."/>
            <person name="Quandt C.A."/>
            <person name="Barry K."/>
            <person name="Liu P."/>
            <person name="Grigoriev I."/>
            <person name="Longcore J.E."/>
            <person name="James T.Y."/>
        </authorList>
    </citation>
    <scope>NUCLEOTIDE SEQUENCE</scope>
    <source>
        <strain evidence="2">JEL0513</strain>
    </source>
</reference>